<evidence type="ECO:0000256" key="1">
    <source>
        <dbReference type="SAM" id="MobiDB-lite"/>
    </source>
</evidence>
<reference evidence="2" key="1">
    <citation type="journal article" date="2020" name="Stud. Mycol.">
        <title>101 Dothideomycetes genomes: a test case for predicting lifestyles and emergence of pathogens.</title>
        <authorList>
            <person name="Haridas S."/>
            <person name="Albert R."/>
            <person name="Binder M."/>
            <person name="Bloem J."/>
            <person name="Labutti K."/>
            <person name="Salamov A."/>
            <person name="Andreopoulos B."/>
            <person name="Baker S."/>
            <person name="Barry K."/>
            <person name="Bills G."/>
            <person name="Bluhm B."/>
            <person name="Cannon C."/>
            <person name="Castanera R."/>
            <person name="Culley D."/>
            <person name="Daum C."/>
            <person name="Ezra D."/>
            <person name="Gonzalez J."/>
            <person name="Henrissat B."/>
            <person name="Kuo A."/>
            <person name="Liang C."/>
            <person name="Lipzen A."/>
            <person name="Lutzoni F."/>
            <person name="Magnuson J."/>
            <person name="Mondo S."/>
            <person name="Nolan M."/>
            <person name="Ohm R."/>
            <person name="Pangilinan J."/>
            <person name="Park H.-J."/>
            <person name="Ramirez L."/>
            <person name="Alfaro M."/>
            <person name="Sun H."/>
            <person name="Tritt A."/>
            <person name="Yoshinaga Y."/>
            <person name="Zwiers L.-H."/>
            <person name="Turgeon B."/>
            <person name="Goodwin S."/>
            <person name="Spatafora J."/>
            <person name="Crous P."/>
            <person name="Grigoriev I."/>
        </authorList>
    </citation>
    <scope>NUCLEOTIDE SEQUENCE</scope>
    <source>
        <strain evidence="2">CBS 107.79</strain>
    </source>
</reference>
<dbReference type="AlphaFoldDB" id="A0A6A5VP31"/>
<sequence length="701" mass="75463">MASRYGGGSNVRPLSELVAATVTVLHEEQENDENYTSKSGPSNVVMKAPSISESETFLTPLKERIPPCFDTQPGEHTIADSTALHEKMPSKSDLYIDKYRDELGGSTSDVTSGLVTQVGPATSVSTQTAFRMGFQRSDGSEDEPKTRSETLSLHLPRPLGSTSSNPGIAVPNSYRDPSVDSATLQQTLREKVTLIGDATPRPERLSDAQSTSGSFQEADLQDTPPGLMWFPGCSNSRTVPASPTKEIHCRNRQKAPLKSSMKHSSKSAGASTPEAVLDSSSSTDSQSERHSLRRVKSVEFKETYPVNTETFPSPKPWSSGPVDDQLREGGSKSPANNSKAIIRRAPSYPGPMSKSTAADPALTKTDVHVVAIAPSWGISAREGGVNTATPTMQIVESQGSRYEVVWDDVPTEGSVRARRRNSVASLALQTVGSSTAKGLERVNSKLSEWNWGRGPDLESVAPQIVVFPDDEGGARSTLPLIDSGANFTVRVPPNSQKTSAAPSCLPSTPGTAWPSNPGTPDSTEPAKGFEFEQSNDRDEDCLTALTVPDPEASLKSSTALESTLKNPPTDRRLSNIEDSEIKFRGHRDSVTIARSRLLHNREITPELVELRGSNPIAKKRMHARNYAKSEDDIARAKVAKWEPLVSLDPAIMTSPLPTPPTGPTTPSLTVRSDGWGFRSGSPSSIPRQASPNKGRHIVLED</sequence>
<evidence type="ECO:0000313" key="2">
    <source>
        <dbReference type="EMBL" id="KAF1978675.1"/>
    </source>
</evidence>
<feature type="region of interest" description="Disordered" evidence="1">
    <location>
        <begin position="126"/>
        <end position="179"/>
    </location>
</feature>
<dbReference type="Proteomes" id="UP000800036">
    <property type="component" value="Unassembled WGS sequence"/>
</dbReference>
<feature type="compositionally biased region" description="Basic and acidic residues" evidence="1">
    <location>
        <begin position="527"/>
        <end position="536"/>
    </location>
</feature>
<name>A0A6A5VP31_9PLEO</name>
<feature type="compositionally biased region" description="Basic residues" evidence="1">
    <location>
        <begin position="250"/>
        <end position="265"/>
    </location>
</feature>
<organism evidence="2 3">
    <name type="scientific">Bimuria novae-zelandiae CBS 107.79</name>
    <dbReference type="NCBI Taxonomy" id="1447943"/>
    <lineage>
        <taxon>Eukaryota</taxon>
        <taxon>Fungi</taxon>
        <taxon>Dikarya</taxon>
        <taxon>Ascomycota</taxon>
        <taxon>Pezizomycotina</taxon>
        <taxon>Dothideomycetes</taxon>
        <taxon>Pleosporomycetidae</taxon>
        <taxon>Pleosporales</taxon>
        <taxon>Massarineae</taxon>
        <taxon>Didymosphaeriaceae</taxon>
        <taxon>Bimuria</taxon>
    </lineage>
</organism>
<proteinExistence type="predicted"/>
<feature type="compositionally biased region" description="Polar residues" evidence="1">
    <location>
        <begin position="680"/>
        <end position="691"/>
    </location>
</feature>
<accession>A0A6A5VP31</accession>
<feature type="region of interest" description="Disordered" evidence="1">
    <location>
        <begin position="552"/>
        <end position="571"/>
    </location>
</feature>
<gene>
    <name evidence="2" type="ORF">BU23DRAFT_564242</name>
</gene>
<feature type="compositionally biased region" description="Polar residues" evidence="1">
    <location>
        <begin position="493"/>
        <end position="522"/>
    </location>
</feature>
<feature type="region of interest" description="Disordered" evidence="1">
    <location>
        <begin position="652"/>
        <end position="701"/>
    </location>
</feature>
<feature type="region of interest" description="Disordered" evidence="1">
    <location>
        <begin position="493"/>
        <end position="537"/>
    </location>
</feature>
<dbReference type="OrthoDB" id="3944862at2759"/>
<feature type="compositionally biased region" description="Polar residues" evidence="1">
    <location>
        <begin position="554"/>
        <end position="566"/>
    </location>
</feature>
<dbReference type="EMBL" id="ML976660">
    <property type="protein sequence ID" value="KAF1978675.1"/>
    <property type="molecule type" value="Genomic_DNA"/>
</dbReference>
<evidence type="ECO:0000313" key="3">
    <source>
        <dbReference type="Proteomes" id="UP000800036"/>
    </source>
</evidence>
<feature type="compositionally biased region" description="Basic and acidic residues" evidence="1">
    <location>
        <begin position="138"/>
        <end position="148"/>
    </location>
</feature>
<protein>
    <submittedName>
        <fullName evidence="2">Uncharacterized protein</fullName>
    </submittedName>
</protein>
<feature type="region of interest" description="Disordered" evidence="1">
    <location>
        <begin position="194"/>
        <end position="360"/>
    </location>
</feature>
<keyword evidence="3" id="KW-1185">Reference proteome</keyword>
<feature type="compositionally biased region" description="Basic and acidic residues" evidence="1">
    <location>
        <begin position="286"/>
        <end position="302"/>
    </location>
</feature>